<dbReference type="HAMAP" id="MF_00671">
    <property type="entry name" value="TolB"/>
    <property type="match status" value="1"/>
</dbReference>
<dbReference type="InterPro" id="IPR007195">
    <property type="entry name" value="TolB_N"/>
</dbReference>
<dbReference type="STRING" id="314278.NB231_15768"/>
<comment type="similarity">
    <text evidence="2 5">Belongs to the TolB family.</text>
</comment>
<dbReference type="GO" id="GO:0042597">
    <property type="term" value="C:periplasmic space"/>
    <property type="evidence" value="ECO:0007669"/>
    <property type="project" value="UniProtKB-SubCell"/>
</dbReference>
<comment type="caution">
    <text evidence="7">The sequence shown here is derived from an EMBL/GenBank/DDBJ whole genome shotgun (WGS) entry which is preliminary data.</text>
</comment>
<evidence type="ECO:0000256" key="1">
    <source>
        <dbReference type="ARBA" id="ARBA00004418"/>
    </source>
</evidence>
<dbReference type="OrthoDB" id="9802240at2"/>
<dbReference type="PANTHER" id="PTHR36842:SF1">
    <property type="entry name" value="PROTEIN TOLB"/>
    <property type="match status" value="1"/>
</dbReference>
<protein>
    <recommendedName>
        <fullName evidence="5">Tol-Pal system protein TolB</fullName>
    </recommendedName>
</protein>
<evidence type="ECO:0000256" key="5">
    <source>
        <dbReference type="HAMAP-Rule" id="MF_00671"/>
    </source>
</evidence>
<dbReference type="Gene3D" id="2.120.10.30">
    <property type="entry name" value="TolB, C-terminal domain"/>
    <property type="match status" value="1"/>
</dbReference>
<evidence type="ECO:0000256" key="3">
    <source>
        <dbReference type="ARBA" id="ARBA00022729"/>
    </source>
</evidence>
<feature type="signal peptide" evidence="5">
    <location>
        <begin position="1"/>
        <end position="22"/>
    </location>
</feature>
<comment type="function">
    <text evidence="5">Part of the Tol-Pal system, which plays a role in outer membrane invagination during cell division and is important for maintaining outer membrane integrity.</text>
</comment>
<dbReference type="eggNOG" id="COG0823">
    <property type="taxonomic scope" value="Bacteria"/>
</dbReference>
<dbReference type="GO" id="GO:0017038">
    <property type="term" value="P:protein import"/>
    <property type="evidence" value="ECO:0007669"/>
    <property type="project" value="InterPro"/>
</dbReference>
<evidence type="ECO:0000259" key="6">
    <source>
        <dbReference type="Pfam" id="PF04052"/>
    </source>
</evidence>
<sequence length="433" mass="47434" precursor="true">MKLMRTLVLGLLMLLVSTQVPAQLTIQITGGAEGALPIALVPFRVENGVPAPPEEMITIIRDDLYRTGLLQPLPRKDLIAHPATLEEVNFQNWRVLGVDNLVVGALASDPDSGYHGYQVSFELLDVYKANRLTGKRYRVRPDALRTLGHTISDIIFQSLFGRPGGFNTQIAYVEIERNADQPVHKLIVADADGHNPQVILTSKAPIMSPAWSPDRQRIGYVSFENGRSEVYVQEVASGKRRTVASFNGINSAPAWSPQGNRLALTLSKDGNPEIYILDLASESLRQITHNSSIDTEPVWTPNGQQIIFTSDRGGSPQIYRLPSAGGKAERLTFEGSYNARPTLSPDGRLLALVHREDGKFKIAVLDLQTRLTRVLTDGPLDESPSFAPNGATLLYSSVLGGKSELATVSIYGRAHERLGVFNNAVQEPTWSPL</sequence>
<dbReference type="HOGENOM" id="CLU_047123_0_0_6"/>
<dbReference type="Pfam" id="PF07676">
    <property type="entry name" value="PD40"/>
    <property type="match status" value="5"/>
</dbReference>
<evidence type="ECO:0000313" key="7">
    <source>
        <dbReference type="EMBL" id="EAR23292.1"/>
    </source>
</evidence>
<evidence type="ECO:0000313" key="8">
    <source>
        <dbReference type="Proteomes" id="UP000003374"/>
    </source>
</evidence>
<dbReference type="NCBIfam" id="TIGR02800">
    <property type="entry name" value="propeller_TolB"/>
    <property type="match status" value="1"/>
</dbReference>
<keyword evidence="5" id="KW-0131">Cell cycle</keyword>
<dbReference type="SUPFAM" id="SSF52964">
    <property type="entry name" value="TolB, N-terminal domain"/>
    <property type="match status" value="1"/>
</dbReference>
<feature type="chain" id="PRO_5009006765" description="Tol-Pal system protein TolB" evidence="5">
    <location>
        <begin position="23"/>
        <end position="433"/>
    </location>
</feature>
<keyword evidence="8" id="KW-1185">Reference proteome</keyword>
<dbReference type="Pfam" id="PF04052">
    <property type="entry name" value="TolB_N"/>
    <property type="match status" value="1"/>
</dbReference>
<dbReference type="InterPro" id="IPR011042">
    <property type="entry name" value="6-blade_b-propeller_TolB-like"/>
</dbReference>
<dbReference type="SUPFAM" id="SSF69304">
    <property type="entry name" value="Tricorn protease N-terminal domain"/>
    <property type="match status" value="1"/>
</dbReference>
<comment type="subunit">
    <text evidence="5">The Tol-Pal system is composed of five core proteins: the inner membrane proteins TolA, TolQ and TolR, the periplasmic protein TolB and the outer membrane protein Pal. They form a network linking the inner and outer membranes and the peptidoglycan layer.</text>
</comment>
<dbReference type="GO" id="GO:0051301">
    <property type="term" value="P:cell division"/>
    <property type="evidence" value="ECO:0007669"/>
    <property type="project" value="UniProtKB-UniRule"/>
</dbReference>
<name>A4BLV4_9GAMM</name>
<organism evidence="7 8">
    <name type="scientific">Nitrococcus mobilis Nb-231</name>
    <dbReference type="NCBI Taxonomy" id="314278"/>
    <lineage>
        <taxon>Bacteria</taxon>
        <taxon>Pseudomonadati</taxon>
        <taxon>Pseudomonadota</taxon>
        <taxon>Gammaproteobacteria</taxon>
        <taxon>Chromatiales</taxon>
        <taxon>Ectothiorhodospiraceae</taxon>
        <taxon>Nitrococcus</taxon>
    </lineage>
</organism>
<dbReference type="InterPro" id="IPR011659">
    <property type="entry name" value="WD40"/>
</dbReference>
<accession>A4BLV4</accession>
<dbReference type="Proteomes" id="UP000003374">
    <property type="component" value="Unassembled WGS sequence"/>
</dbReference>
<dbReference type="EMBL" id="AAOF01000001">
    <property type="protein sequence ID" value="EAR23292.1"/>
    <property type="molecule type" value="Genomic_DNA"/>
</dbReference>
<dbReference type="PANTHER" id="PTHR36842">
    <property type="entry name" value="PROTEIN TOLB HOMOLOG"/>
    <property type="match status" value="1"/>
</dbReference>
<feature type="domain" description="TolB N-terminal" evidence="6">
    <location>
        <begin position="24"/>
        <end position="131"/>
    </location>
</feature>
<evidence type="ECO:0000256" key="4">
    <source>
        <dbReference type="ARBA" id="ARBA00022764"/>
    </source>
</evidence>
<keyword evidence="4 5" id="KW-0574">Periplasm</keyword>
<dbReference type="Gene3D" id="3.40.50.10070">
    <property type="entry name" value="TolB, N-terminal domain"/>
    <property type="match status" value="1"/>
</dbReference>
<dbReference type="AlphaFoldDB" id="A4BLV4"/>
<evidence type="ECO:0000256" key="2">
    <source>
        <dbReference type="ARBA" id="ARBA00009820"/>
    </source>
</evidence>
<keyword evidence="3 5" id="KW-0732">Signal</keyword>
<keyword evidence="5" id="KW-0132">Cell division</keyword>
<dbReference type="InterPro" id="IPR014167">
    <property type="entry name" value="Tol-Pal_TolB"/>
</dbReference>
<reference evidence="7 8" key="1">
    <citation type="submission" date="2006-02" db="EMBL/GenBank/DDBJ databases">
        <authorList>
            <person name="Waterbury J."/>
            <person name="Ferriera S."/>
            <person name="Johnson J."/>
            <person name="Kravitz S."/>
            <person name="Halpern A."/>
            <person name="Remington K."/>
            <person name="Beeson K."/>
            <person name="Tran B."/>
            <person name="Rogers Y.-H."/>
            <person name="Friedman R."/>
            <person name="Venter J.C."/>
        </authorList>
    </citation>
    <scope>NUCLEOTIDE SEQUENCE [LARGE SCALE GENOMIC DNA]</scope>
    <source>
        <strain evidence="7 8">Nb-231</strain>
    </source>
</reference>
<proteinExistence type="inferred from homology"/>
<comment type="subcellular location">
    <subcellularLocation>
        <location evidence="1 5">Periplasm</location>
    </subcellularLocation>
</comment>
<gene>
    <name evidence="5" type="primary">tolB</name>
    <name evidence="7" type="ORF">NB231_15768</name>
</gene>